<keyword evidence="2" id="KW-1185">Reference proteome</keyword>
<protein>
    <submittedName>
        <fullName evidence="1">Uncharacterized protein</fullName>
    </submittedName>
</protein>
<evidence type="ECO:0000313" key="1">
    <source>
        <dbReference type="EMBL" id="TFK59564.1"/>
    </source>
</evidence>
<sequence length="352" mass="38910">MSQPMFSLQKQTLDNTIGAAFLGIVGASLLFGMTSVQAYYYYHAYPKDSRLHKCAVAGLWLLDAFHQGLIVHAVYMYIISGFMNPFSLSHIIWSIKLQIVISVVIIVIVHSLYAYRVWLLNGYHHGVIGYLVAAVVVGGFVIGIIFAIEVYRVEFFSELDNISWAVTSSLATATTIDFVIAAAMVFYLRKSKGTESRLNSRISKVMQYALGSGLLTSACSLSALFTYILLPNTFVFVGLEFLLTKLYVGSFLAMLNARDRKDVNSDDGSLEGTTTFKFQHSDSYTSLSRSRYRLTVRTSNLHRGNVSTTIVGSAIQSPSSAKSKDSRTSSAYPYSANSLWENYPCPPVARSS</sequence>
<proteinExistence type="predicted"/>
<name>A0ACD3A2F1_9AGAR</name>
<dbReference type="EMBL" id="ML208943">
    <property type="protein sequence ID" value="TFK59564.1"/>
    <property type="molecule type" value="Genomic_DNA"/>
</dbReference>
<reference evidence="1 2" key="1">
    <citation type="journal article" date="2019" name="Nat. Ecol. Evol.">
        <title>Megaphylogeny resolves global patterns of mushroom evolution.</title>
        <authorList>
            <person name="Varga T."/>
            <person name="Krizsan K."/>
            <person name="Foldi C."/>
            <person name="Dima B."/>
            <person name="Sanchez-Garcia M."/>
            <person name="Sanchez-Ramirez S."/>
            <person name="Szollosi G.J."/>
            <person name="Szarkandi J.G."/>
            <person name="Papp V."/>
            <person name="Albert L."/>
            <person name="Andreopoulos W."/>
            <person name="Angelini C."/>
            <person name="Antonin V."/>
            <person name="Barry K.W."/>
            <person name="Bougher N.L."/>
            <person name="Buchanan P."/>
            <person name="Buyck B."/>
            <person name="Bense V."/>
            <person name="Catcheside P."/>
            <person name="Chovatia M."/>
            <person name="Cooper J."/>
            <person name="Damon W."/>
            <person name="Desjardin D."/>
            <person name="Finy P."/>
            <person name="Geml J."/>
            <person name="Haridas S."/>
            <person name="Hughes K."/>
            <person name="Justo A."/>
            <person name="Karasinski D."/>
            <person name="Kautmanova I."/>
            <person name="Kiss B."/>
            <person name="Kocsube S."/>
            <person name="Kotiranta H."/>
            <person name="LaButti K.M."/>
            <person name="Lechner B.E."/>
            <person name="Liimatainen K."/>
            <person name="Lipzen A."/>
            <person name="Lukacs Z."/>
            <person name="Mihaltcheva S."/>
            <person name="Morgado L.N."/>
            <person name="Niskanen T."/>
            <person name="Noordeloos M.E."/>
            <person name="Ohm R.A."/>
            <person name="Ortiz-Santana B."/>
            <person name="Ovrebo C."/>
            <person name="Racz N."/>
            <person name="Riley R."/>
            <person name="Savchenko A."/>
            <person name="Shiryaev A."/>
            <person name="Soop K."/>
            <person name="Spirin V."/>
            <person name="Szebenyi C."/>
            <person name="Tomsovsky M."/>
            <person name="Tulloss R.E."/>
            <person name="Uehling J."/>
            <person name="Grigoriev I.V."/>
            <person name="Vagvolgyi C."/>
            <person name="Papp T."/>
            <person name="Martin F.M."/>
            <person name="Miettinen O."/>
            <person name="Hibbett D.S."/>
            <person name="Nagy L.G."/>
        </authorList>
    </citation>
    <scope>NUCLEOTIDE SEQUENCE [LARGE SCALE GENOMIC DNA]</scope>
    <source>
        <strain evidence="1 2">NL-1719</strain>
    </source>
</reference>
<dbReference type="Proteomes" id="UP000308600">
    <property type="component" value="Unassembled WGS sequence"/>
</dbReference>
<organism evidence="1 2">
    <name type="scientific">Pluteus cervinus</name>
    <dbReference type="NCBI Taxonomy" id="181527"/>
    <lineage>
        <taxon>Eukaryota</taxon>
        <taxon>Fungi</taxon>
        <taxon>Dikarya</taxon>
        <taxon>Basidiomycota</taxon>
        <taxon>Agaricomycotina</taxon>
        <taxon>Agaricomycetes</taxon>
        <taxon>Agaricomycetidae</taxon>
        <taxon>Agaricales</taxon>
        <taxon>Pluteineae</taxon>
        <taxon>Pluteaceae</taxon>
        <taxon>Pluteus</taxon>
    </lineage>
</organism>
<gene>
    <name evidence="1" type="ORF">BDN72DRAFT_594251</name>
</gene>
<accession>A0ACD3A2F1</accession>
<evidence type="ECO:0000313" key="2">
    <source>
        <dbReference type="Proteomes" id="UP000308600"/>
    </source>
</evidence>